<dbReference type="EMBL" id="UOEK01000004">
    <property type="protein sequence ID" value="VAV91253.1"/>
    <property type="molecule type" value="Genomic_DNA"/>
</dbReference>
<evidence type="ECO:0000313" key="1">
    <source>
        <dbReference type="EMBL" id="VAV91253.1"/>
    </source>
</evidence>
<dbReference type="AlphaFoldDB" id="A0A3B0S4B7"/>
<dbReference type="PROSITE" id="PS51257">
    <property type="entry name" value="PROKAR_LIPOPROTEIN"/>
    <property type="match status" value="1"/>
</dbReference>
<accession>A0A3B0S4B7</accession>
<name>A0A3B0S4B7_9ZZZZ</name>
<protein>
    <submittedName>
        <fullName evidence="1">Uncharacterized protein</fullName>
    </submittedName>
</protein>
<reference evidence="1" key="1">
    <citation type="submission" date="2018-06" db="EMBL/GenBank/DDBJ databases">
        <authorList>
            <person name="Zhirakovskaya E."/>
        </authorList>
    </citation>
    <scope>NUCLEOTIDE SEQUENCE</scope>
</reference>
<sequence>MIRDMRLVTVAIAAVLVVASCQPSAEPDPSVERSSVGAVIERLFSTGSVELLDAQDARDLEEAIGTCMRAEGFEYYPEPIDAGVTVGPVSVEGVEYGSDEWTVRYGFGISTQRYDPLLSNGTLGGIPGGVGAVPTENRNGAYVENLPASGQAAYQAALDGTPLDTRERTAEEEERSYARSCEGTAVASVAPAVLLIDSLMNELAEIGSRYVAHPVVIQEAARVERCVAEAGYDPMTEISARTTISNRLGQEVESRIEGSDPPMLSPDGIEALKEIQELEVEWAQALEACGGLSYQRTPEVQAVVDELRDEFLGKYVTPIGNE</sequence>
<organism evidence="1">
    <name type="scientific">hydrothermal vent metagenome</name>
    <dbReference type="NCBI Taxonomy" id="652676"/>
    <lineage>
        <taxon>unclassified sequences</taxon>
        <taxon>metagenomes</taxon>
        <taxon>ecological metagenomes</taxon>
    </lineage>
</organism>
<gene>
    <name evidence="1" type="ORF">MNBD_ACTINO02-1592</name>
</gene>
<proteinExistence type="predicted"/>